<proteinExistence type="predicted"/>
<dbReference type="SUPFAM" id="SSF51569">
    <property type="entry name" value="Aldolase"/>
    <property type="match status" value="1"/>
</dbReference>
<dbReference type="InterPro" id="IPR051690">
    <property type="entry name" value="PseI-like"/>
</dbReference>
<dbReference type="EMBL" id="BARU01017016">
    <property type="protein sequence ID" value="GAH55328.1"/>
    <property type="molecule type" value="Genomic_DNA"/>
</dbReference>
<comment type="caution">
    <text evidence="2">The sequence shown here is derived from an EMBL/GenBank/DDBJ whole genome shotgun (WGS) entry which is preliminary data.</text>
</comment>
<feature type="domain" description="AFP-like" evidence="1">
    <location>
        <begin position="124"/>
        <end position="180"/>
    </location>
</feature>
<dbReference type="CDD" id="cd11615">
    <property type="entry name" value="SAF_NeuB_like"/>
    <property type="match status" value="1"/>
</dbReference>
<dbReference type="InterPro" id="IPR013132">
    <property type="entry name" value="PseI/NeuA/B-like_N"/>
</dbReference>
<evidence type="ECO:0000259" key="1">
    <source>
        <dbReference type="PROSITE" id="PS50844"/>
    </source>
</evidence>
<dbReference type="SUPFAM" id="SSF51269">
    <property type="entry name" value="AFP III-like domain"/>
    <property type="match status" value="1"/>
</dbReference>
<dbReference type="AlphaFoldDB" id="X1ICL4"/>
<protein>
    <recommendedName>
        <fullName evidence="1">AFP-like domain-containing protein</fullName>
    </recommendedName>
</protein>
<dbReference type="InterPro" id="IPR036732">
    <property type="entry name" value="AFP_Neu5c_C_sf"/>
</dbReference>
<dbReference type="Gene3D" id="3.90.1210.10">
    <property type="entry name" value="Antifreeze-like/N-acetylneuraminic acid synthase C-terminal domain"/>
    <property type="match status" value="1"/>
</dbReference>
<accession>X1ICL4</accession>
<dbReference type="SMART" id="SM00858">
    <property type="entry name" value="SAF"/>
    <property type="match status" value="1"/>
</dbReference>
<dbReference type="GO" id="GO:0016051">
    <property type="term" value="P:carbohydrate biosynthetic process"/>
    <property type="evidence" value="ECO:0007669"/>
    <property type="project" value="InterPro"/>
</dbReference>
<dbReference type="Pfam" id="PF03102">
    <property type="entry name" value="NeuB"/>
    <property type="match status" value="1"/>
</dbReference>
<name>X1ICL4_9ZZZZ</name>
<dbReference type="InterPro" id="IPR057736">
    <property type="entry name" value="SAF_PseI/NeuA/NeuB"/>
</dbReference>
<dbReference type="GO" id="GO:0047444">
    <property type="term" value="F:N-acylneuraminate-9-phosphate synthase activity"/>
    <property type="evidence" value="ECO:0007669"/>
    <property type="project" value="TreeGrafter"/>
</dbReference>
<dbReference type="Gene3D" id="3.20.20.70">
    <property type="entry name" value="Aldolase class I"/>
    <property type="match status" value="1"/>
</dbReference>
<organism evidence="2">
    <name type="scientific">marine sediment metagenome</name>
    <dbReference type="NCBI Taxonomy" id="412755"/>
    <lineage>
        <taxon>unclassified sequences</taxon>
        <taxon>metagenomes</taxon>
        <taxon>ecological metagenomes</taxon>
    </lineage>
</organism>
<reference evidence="2" key="1">
    <citation type="journal article" date="2014" name="Front. Microbiol.">
        <title>High frequency of phylogenetically diverse reductive dehalogenase-homologous genes in deep subseafloor sedimentary metagenomes.</title>
        <authorList>
            <person name="Kawai M."/>
            <person name="Futagami T."/>
            <person name="Toyoda A."/>
            <person name="Takaki Y."/>
            <person name="Nishi S."/>
            <person name="Hori S."/>
            <person name="Arai W."/>
            <person name="Tsubouchi T."/>
            <person name="Morono Y."/>
            <person name="Uchiyama I."/>
            <person name="Ito T."/>
            <person name="Fujiyama A."/>
            <person name="Inagaki F."/>
            <person name="Takami H."/>
        </authorList>
    </citation>
    <scope>NUCLEOTIDE SEQUENCE</scope>
    <source>
        <strain evidence="2">Expedition CK06-06</strain>
    </source>
</reference>
<sequence>TIRSTGNSQIALLQCITNYPSPIEQANINAMLSIKKAFQTIIGYSDHSPGDIVVCAAVALGAKIIEKHFTFDKNSEGPDHPHSLDIPEFKQMVEHIRQVEAALGSFEKNIVETEKDTVFLQRRSLFAAKNIQERETIVENMIDILRPQSGLLPKYKKDLIGLKVRKSLKKGEPITWDVFK</sequence>
<dbReference type="InterPro" id="IPR013785">
    <property type="entry name" value="Aldolase_TIM"/>
</dbReference>
<gene>
    <name evidence="2" type="ORF">S03H2_28250</name>
</gene>
<dbReference type="Pfam" id="PF08666">
    <property type="entry name" value="SAF"/>
    <property type="match status" value="1"/>
</dbReference>
<feature type="non-terminal residue" evidence="2">
    <location>
        <position position="1"/>
    </location>
</feature>
<dbReference type="PANTHER" id="PTHR42966">
    <property type="entry name" value="N-ACETYLNEURAMINATE SYNTHASE"/>
    <property type="match status" value="1"/>
</dbReference>
<dbReference type="InterPro" id="IPR006190">
    <property type="entry name" value="SAF_AFP_Neu5Ac"/>
</dbReference>
<dbReference type="InterPro" id="IPR013974">
    <property type="entry name" value="SAF"/>
</dbReference>
<evidence type="ECO:0000313" key="2">
    <source>
        <dbReference type="EMBL" id="GAH55328.1"/>
    </source>
</evidence>
<dbReference type="PANTHER" id="PTHR42966:SF1">
    <property type="entry name" value="SIALIC ACID SYNTHASE"/>
    <property type="match status" value="1"/>
</dbReference>
<dbReference type="PROSITE" id="PS50844">
    <property type="entry name" value="AFP_LIKE"/>
    <property type="match status" value="1"/>
</dbReference>